<evidence type="ECO:0000313" key="2">
    <source>
        <dbReference type="Proteomes" id="UP001054837"/>
    </source>
</evidence>
<dbReference type="EMBL" id="BPLQ01010387">
    <property type="protein sequence ID" value="GIY50431.1"/>
    <property type="molecule type" value="Genomic_DNA"/>
</dbReference>
<name>A0AAV4TYS6_9ARAC</name>
<gene>
    <name evidence="1" type="ORF">CDAR_454661</name>
</gene>
<accession>A0AAV4TYS6</accession>
<organism evidence="1 2">
    <name type="scientific">Caerostris darwini</name>
    <dbReference type="NCBI Taxonomy" id="1538125"/>
    <lineage>
        <taxon>Eukaryota</taxon>
        <taxon>Metazoa</taxon>
        <taxon>Ecdysozoa</taxon>
        <taxon>Arthropoda</taxon>
        <taxon>Chelicerata</taxon>
        <taxon>Arachnida</taxon>
        <taxon>Araneae</taxon>
        <taxon>Araneomorphae</taxon>
        <taxon>Entelegynae</taxon>
        <taxon>Araneoidea</taxon>
        <taxon>Araneidae</taxon>
        <taxon>Caerostris</taxon>
    </lineage>
</organism>
<comment type="caution">
    <text evidence="1">The sequence shown here is derived from an EMBL/GenBank/DDBJ whole genome shotgun (WGS) entry which is preliminary data.</text>
</comment>
<protein>
    <submittedName>
        <fullName evidence="1">Uncharacterized protein</fullName>
    </submittedName>
</protein>
<reference evidence="1 2" key="1">
    <citation type="submission" date="2021-06" db="EMBL/GenBank/DDBJ databases">
        <title>Caerostris darwini draft genome.</title>
        <authorList>
            <person name="Kono N."/>
            <person name="Arakawa K."/>
        </authorList>
    </citation>
    <scope>NUCLEOTIDE SEQUENCE [LARGE SCALE GENOMIC DNA]</scope>
</reference>
<proteinExistence type="predicted"/>
<dbReference type="Proteomes" id="UP001054837">
    <property type="component" value="Unassembled WGS sequence"/>
</dbReference>
<evidence type="ECO:0000313" key="1">
    <source>
        <dbReference type="EMBL" id="GIY50431.1"/>
    </source>
</evidence>
<keyword evidence="2" id="KW-1185">Reference proteome</keyword>
<dbReference type="AlphaFoldDB" id="A0AAV4TYS6"/>
<sequence length="106" mass="12513">MHEISQKILWLNFRGAKVLVRDELLTENDVLVLKEDLFASTVTPPLEDISSASYEFIFPHLHKWVACVMYEFCYWTSSTIYELKVNTSLENFIGFSLVMWSFVYNY</sequence>